<protein>
    <submittedName>
        <fullName evidence="1">Uncharacterized protein</fullName>
    </submittedName>
</protein>
<keyword evidence="2" id="KW-1185">Reference proteome</keyword>
<name>A0ACC2PG10_9HYME</name>
<reference evidence="1" key="1">
    <citation type="submission" date="2023-04" db="EMBL/GenBank/DDBJ databases">
        <title>A chromosome-level genome assembly of the parasitoid wasp Eretmocerus hayati.</title>
        <authorList>
            <person name="Zhong Y."/>
            <person name="Liu S."/>
            <person name="Liu Y."/>
        </authorList>
    </citation>
    <scope>NUCLEOTIDE SEQUENCE</scope>
    <source>
        <strain evidence="1">ZJU_SS_LIU_2023</strain>
    </source>
</reference>
<comment type="caution">
    <text evidence="1">The sequence shown here is derived from an EMBL/GenBank/DDBJ whole genome shotgun (WGS) entry which is preliminary data.</text>
</comment>
<dbReference type="EMBL" id="CM056741">
    <property type="protein sequence ID" value="KAJ8681499.1"/>
    <property type="molecule type" value="Genomic_DNA"/>
</dbReference>
<proteinExistence type="predicted"/>
<gene>
    <name evidence="1" type="ORF">QAD02_017291</name>
</gene>
<organism evidence="1 2">
    <name type="scientific">Eretmocerus hayati</name>
    <dbReference type="NCBI Taxonomy" id="131215"/>
    <lineage>
        <taxon>Eukaryota</taxon>
        <taxon>Metazoa</taxon>
        <taxon>Ecdysozoa</taxon>
        <taxon>Arthropoda</taxon>
        <taxon>Hexapoda</taxon>
        <taxon>Insecta</taxon>
        <taxon>Pterygota</taxon>
        <taxon>Neoptera</taxon>
        <taxon>Endopterygota</taxon>
        <taxon>Hymenoptera</taxon>
        <taxon>Apocrita</taxon>
        <taxon>Proctotrupomorpha</taxon>
        <taxon>Chalcidoidea</taxon>
        <taxon>Aphelinidae</taxon>
        <taxon>Aphelininae</taxon>
        <taxon>Eretmocerus</taxon>
    </lineage>
</organism>
<sequence>MCDGYCRKVDVDVLCEVKRLFNDVVSLAYTDGQHFFARIDKCSAESRDIIENGHPITCYMEPLSCKSRFLKINILSSHHPFLRTIKRLIYDIKHLYRDIESIGTALELGNLIELQNIQRETKNIPVKCGTKNFETCLDETELTNRYVDRTEKHLIETNSKFFGLKGNTVHALLRGIPAEGIEMTWWEKLQVLYEPEYFKVSFIRHHCIGKFKVDQLPSLCILNSLSIDEVPSVIKTLNMFEKMLIQRAKAFQVLVKLGTVQKKNVPHYMKLDQVKGRTFHLPLPFEATLEKLCKETDPINLNHELYILVRSNPTKSKVIWENYIDVQKVWLALHWLKHNNSLYAHIELPSTPEQLLHHLEKTDLEYNEAPTTSRRDESQRGGVVEPDSQNNDVPSAPTGTGHHLKEKGFESQHQSQEEIHPGKDKIEPHKDSSKEMKLDNKEMTSRDDSVPEL</sequence>
<accession>A0ACC2PG10</accession>
<dbReference type="Proteomes" id="UP001239111">
    <property type="component" value="Chromosome 1"/>
</dbReference>
<evidence type="ECO:0000313" key="1">
    <source>
        <dbReference type="EMBL" id="KAJ8681499.1"/>
    </source>
</evidence>
<evidence type="ECO:0000313" key="2">
    <source>
        <dbReference type="Proteomes" id="UP001239111"/>
    </source>
</evidence>